<reference evidence="1" key="1">
    <citation type="submission" date="2022-05" db="EMBL/GenBank/DDBJ databases">
        <title>Chromosome-level genome of Chaenocephalus aceratus.</title>
        <authorList>
            <person name="Park H."/>
        </authorList>
    </citation>
    <scope>NUCLEOTIDE SEQUENCE</scope>
    <source>
        <strain evidence="1">KU_202001</strain>
    </source>
</reference>
<accession>A0ACB9W4S8</accession>
<name>A0ACB9W4S8_CHAAC</name>
<dbReference type="EMBL" id="CM043803">
    <property type="protein sequence ID" value="KAI4807497.1"/>
    <property type="molecule type" value="Genomic_DNA"/>
</dbReference>
<keyword evidence="2" id="KW-1185">Reference proteome</keyword>
<comment type="caution">
    <text evidence="1">The sequence shown here is derived from an EMBL/GenBank/DDBJ whole genome shotgun (WGS) entry which is preliminary data.</text>
</comment>
<gene>
    <name evidence="1" type="ORF">KUCAC02_027303</name>
</gene>
<organism evidence="1 2">
    <name type="scientific">Chaenocephalus aceratus</name>
    <name type="common">Blackfin icefish</name>
    <name type="synonym">Chaenichthys aceratus</name>
    <dbReference type="NCBI Taxonomy" id="36190"/>
    <lineage>
        <taxon>Eukaryota</taxon>
        <taxon>Metazoa</taxon>
        <taxon>Chordata</taxon>
        <taxon>Craniata</taxon>
        <taxon>Vertebrata</taxon>
        <taxon>Euteleostomi</taxon>
        <taxon>Actinopterygii</taxon>
        <taxon>Neopterygii</taxon>
        <taxon>Teleostei</taxon>
        <taxon>Neoteleostei</taxon>
        <taxon>Acanthomorphata</taxon>
        <taxon>Eupercaria</taxon>
        <taxon>Perciformes</taxon>
        <taxon>Notothenioidei</taxon>
        <taxon>Channichthyidae</taxon>
        <taxon>Chaenocephalus</taxon>
    </lineage>
</organism>
<protein>
    <submittedName>
        <fullName evidence="1">Uncharacterized protein</fullName>
    </submittedName>
</protein>
<evidence type="ECO:0000313" key="2">
    <source>
        <dbReference type="Proteomes" id="UP001057452"/>
    </source>
</evidence>
<feature type="non-terminal residue" evidence="1">
    <location>
        <position position="118"/>
    </location>
</feature>
<evidence type="ECO:0000313" key="1">
    <source>
        <dbReference type="EMBL" id="KAI4807497.1"/>
    </source>
</evidence>
<dbReference type="Proteomes" id="UP001057452">
    <property type="component" value="Chromosome 19"/>
</dbReference>
<proteinExistence type="predicted"/>
<sequence>MCQVCNIQLNSSAQAQIHYRGKTHQRRLRRLAKAVTTAMAPTPSGRIVSEQTQYSQWLCHAQVPSPRASSTLSWVRCTCRADPCRPTLQPRPHAQLEHFLPLRVNSSSPLSLFPNFSA</sequence>